<dbReference type="PANTHER" id="PTHR30203">
    <property type="entry name" value="OUTER MEMBRANE CATION EFFLUX PROTEIN"/>
    <property type="match status" value="1"/>
</dbReference>
<feature type="chain" id="PRO_5027143640" evidence="2">
    <location>
        <begin position="22"/>
        <end position="472"/>
    </location>
</feature>
<dbReference type="RefSeq" id="WP_171091627.1">
    <property type="nucleotide sequence ID" value="NZ_CP053069.1"/>
</dbReference>
<dbReference type="PROSITE" id="PS51257">
    <property type="entry name" value="PROKAR_LIPOPROTEIN"/>
    <property type="match status" value="1"/>
</dbReference>
<proteinExistence type="inferred from homology"/>
<reference evidence="4 5" key="1">
    <citation type="submission" date="2020-04" db="EMBL/GenBank/DDBJ databases">
        <title>Usitatibacter rugosus gen. nov., sp. nov. and Usitatibacter palustris sp. nov., novel members of Usitatibacteraceae fam. nov. within the order Nitrosomonadales isolated from soil.</title>
        <authorList>
            <person name="Huber K.J."/>
            <person name="Neumann-Schaal M."/>
            <person name="Geppert A."/>
            <person name="Luckner M."/>
            <person name="Wanner G."/>
            <person name="Overmann J."/>
        </authorList>
    </citation>
    <scope>NUCLEOTIDE SEQUENCE [LARGE SCALE GENOMIC DNA]</scope>
    <source>
        <strain evidence="4 5">0125_3</strain>
    </source>
</reference>
<keyword evidence="2" id="KW-0472">Membrane</keyword>
<sequence>MRARRSLAALAVVLVAGCAAGPDYVRPAVDTPTAWKVEAPWREARPSDALPKGEWWKAFGDPELDALEARALAHNPTLALASARWAQARASLSIASASLFPQLSLFNRDTRARGTENRPLSNYNSPNFSTVQNDFVLSLTTSYELDLAGRVRRSVEGAQATAERSAADFENVRLLLTADLAVAYFGLRQVDAELDVLARAIAIQRRALELVTARHDLGAASGIDVAQQQALIDNTLTQVELLRRQRSQLQNAIATLTGTPAPVFEMAPRSRALVAPPVFPVGVPSDILERRPDVAAAERAMAAANAQIGVARAALYPSIVIAGFYGAESRDLSTLFDAPSLVWSIGASLVQPIFDGGRIQGNIAFTEAGYEAELAIYRRVVLNAMQEVQDGITGLSALERAHGQATAATVSAARVLDMANTRYEGGAATYLEVITAQQFLLNTERLATQLQGQRLAASAALAKSLGGGWERN</sequence>
<keyword evidence="5" id="KW-1185">Reference proteome</keyword>
<feature type="coiled-coil region" evidence="3">
    <location>
        <begin position="225"/>
        <end position="259"/>
    </location>
</feature>
<comment type="similarity">
    <text evidence="1 2">Belongs to the outer membrane factor (OMF) (TC 1.B.17) family.</text>
</comment>
<keyword evidence="3" id="KW-0175">Coiled coil</keyword>
<dbReference type="GO" id="GO:0015562">
    <property type="term" value="F:efflux transmembrane transporter activity"/>
    <property type="evidence" value="ECO:0007669"/>
    <property type="project" value="InterPro"/>
</dbReference>
<protein>
    <submittedName>
        <fullName evidence="4">Outer membrane protein OprM</fullName>
    </submittedName>
</protein>
<evidence type="ECO:0000313" key="4">
    <source>
        <dbReference type="EMBL" id="QJR10813.1"/>
    </source>
</evidence>
<feature type="signal peptide" evidence="2">
    <location>
        <begin position="1"/>
        <end position="21"/>
    </location>
</feature>
<dbReference type="AlphaFoldDB" id="A0A6M4GWS8"/>
<dbReference type="InterPro" id="IPR010131">
    <property type="entry name" value="MdtP/NodT-like"/>
</dbReference>
<dbReference type="Pfam" id="PF02321">
    <property type="entry name" value="OEP"/>
    <property type="match status" value="2"/>
</dbReference>
<accession>A0A6M4GWS8</accession>
<evidence type="ECO:0000256" key="3">
    <source>
        <dbReference type="SAM" id="Coils"/>
    </source>
</evidence>
<dbReference type="SUPFAM" id="SSF56954">
    <property type="entry name" value="Outer membrane efflux proteins (OEP)"/>
    <property type="match status" value="1"/>
</dbReference>
<dbReference type="GO" id="GO:0005886">
    <property type="term" value="C:plasma membrane"/>
    <property type="evidence" value="ECO:0007669"/>
    <property type="project" value="UniProtKB-SubCell"/>
</dbReference>
<dbReference type="Gene3D" id="2.20.200.10">
    <property type="entry name" value="Outer membrane efflux proteins (OEP)"/>
    <property type="match status" value="1"/>
</dbReference>
<gene>
    <name evidence="4" type="primary">oprM_2</name>
    <name evidence="4" type="ORF">DSM104443_01882</name>
</gene>
<keyword evidence="2" id="KW-0564">Palmitate</keyword>
<comment type="subcellular location">
    <subcellularLocation>
        <location evidence="2">Cell membrane</location>
        <topology evidence="2">Lipid-anchor</topology>
    </subcellularLocation>
</comment>
<dbReference type="PANTHER" id="PTHR30203:SF33">
    <property type="entry name" value="BLR4455 PROTEIN"/>
    <property type="match status" value="1"/>
</dbReference>
<dbReference type="NCBIfam" id="TIGR01845">
    <property type="entry name" value="outer_NodT"/>
    <property type="match status" value="1"/>
</dbReference>
<dbReference type="Proteomes" id="UP000501534">
    <property type="component" value="Chromosome"/>
</dbReference>
<keyword evidence="2" id="KW-0449">Lipoprotein</keyword>
<evidence type="ECO:0000256" key="1">
    <source>
        <dbReference type="ARBA" id="ARBA00007613"/>
    </source>
</evidence>
<keyword evidence="2" id="KW-0732">Signal</keyword>
<dbReference type="KEGG" id="uru:DSM104443_01882"/>
<organism evidence="4 5">
    <name type="scientific">Usitatibacter rugosus</name>
    <dbReference type="NCBI Taxonomy" id="2732067"/>
    <lineage>
        <taxon>Bacteria</taxon>
        <taxon>Pseudomonadati</taxon>
        <taxon>Pseudomonadota</taxon>
        <taxon>Betaproteobacteria</taxon>
        <taxon>Nitrosomonadales</taxon>
        <taxon>Usitatibacteraceae</taxon>
        <taxon>Usitatibacter</taxon>
    </lineage>
</organism>
<evidence type="ECO:0000313" key="5">
    <source>
        <dbReference type="Proteomes" id="UP000501534"/>
    </source>
</evidence>
<dbReference type="InterPro" id="IPR003423">
    <property type="entry name" value="OMP_efflux"/>
</dbReference>
<dbReference type="EMBL" id="CP053069">
    <property type="protein sequence ID" value="QJR10813.1"/>
    <property type="molecule type" value="Genomic_DNA"/>
</dbReference>
<keyword evidence="2" id="KW-1134">Transmembrane beta strand</keyword>
<evidence type="ECO:0000256" key="2">
    <source>
        <dbReference type="RuleBase" id="RU362097"/>
    </source>
</evidence>
<name>A0A6M4GWS8_9PROT</name>
<dbReference type="Gene3D" id="1.20.1600.10">
    <property type="entry name" value="Outer membrane efflux proteins (OEP)"/>
    <property type="match status" value="1"/>
</dbReference>
<keyword evidence="2" id="KW-0812">Transmembrane</keyword>